<accession>A0A0A2MIE3</accession>
<reference evidence="2 3" key="1">
    <citation type="submission" date="2013-09" db="EMBL/GenBank/DDBJ databases">
        <authorList>
            <person name="Zeng Z."/>
            <person name="Chen C."/>
        </authorList>
    </citation>
    <scope>NUCLEOTIDE SEQUENCE [LARGE SCALE GENOMIC DNA]</scope>
    <source>
        <strain evidence="2 3">WB 4.1-42</strain>
    </source>
</reference>
<evidence type="ECO:0000313" key="3">
    <source>
        <dbReference type="Proteomes" id="UP000030111"/>
    </source>
</evidence>
<dbReference type="EMBL" id="JRLY01000010">
    <property type="protein sequence ID" value="KGO92417.1"/>
    <property type="molecule type" value="Genomic_DNA"/>
</dbReference>
<gene>
    <name evidence="2" type="ORF">Q766_13240</name>
</gene>
<sequence length="279" mass="32050">MKQLLLFATALLTLPAFCQEKEKQEIMKEAKLLYNSERASWSGTDIFMAKFPEKREKMGGYFSYSQGNQHKCVFVDNQASPNVLATILFDDGFVIEASKTDTVSRKLTPLESDLYTIRQKALAEVRTDTLFKHYKNTSLNLIPIIHNNKKKVYMLTGPSATGVVIFGNDYLVEFDKNNAIKSKKVLHKNIIPINYTDNEGEISTIHNHTKETGYLPTATDICTLLLYAQYTHWQQHYVISKKYISIWDCNKEEFFVMTTEAWEKISKDSEDRKSKGGKN</sequence>
<comment type="caution">
    <text evidence="2">The sequence shown here is derived from an EMBL/GenBank/DDBJ whole genome shotgun (WGS) entry which is preliminary data.</text>
</comment>
<evidence type="ECO:0000313" key="2">
    <source>
        <dbReference type="EMBL" id="KGO92417.1"/>
    </source>
</evidence>
<dbReference type="eggNOG" id="ENOG502ZBRK">
    <property type="taxonomic scope" value="Bacteria"/>
</dbReference>
<name>A0A0A2MIE3_9FLAO</name>
<organism evidence="2 3">
    <name type="scientific">Flavobacterium subsaxonicum WB 4.1-42 = DSM 21790</name>
    <dbReference type="NCBI Taxonomy" id="1121898"/>
    <lineage>
        <taxon>Bacteria</taxon>
        <taxon>Pseudomonadati</taxon>
        <taxon>Bacteroidota</taxon>
        <taxon>Flavobacteriia</taxon>
        <taxon>Flavobacteriales</taxon>
        <taxon>Flavobacteriaceae</taxon>
        <taxon>Flavobacterium</taxon>
    </lineage>
</organism>
<dbReference type="Proteomes" id="UP000030111">
    <property type="component" value="Unassembled WGS sequence"/>
</dbReference>
<dbReference type="AlphaFoldDB" id="A0A0A2MIE3"/>
<proteinExistence type="predicted"/>
<evidence type="ECO:0000256" key="1">
    <source>
        <dbReference type="SAM" id="SignalP"/>
    </source>
</evidence>
<dbReference type="STRING" id="1121898.GCA_000422725_01332"/>
<feature type="signal peptide" evidence="1">
    <location>
        <begin position="1"/>
        <end position="18"/>
    </location>
</feature>
<keyword evidence="3" id="KW-1185">Reference proteome</keyword>
<keyword evidence="1" id="KW-0732">Signal</keyword>
<protein>
    <submittedName>
        <fullName evidence="2">Uncharacterized protein</fullName>
    </submittedName>
</protein>
<feature type="chain" id="PRO_5002003251" evidence="1">
    <location>
        <begin position="19"/>
        <end position="279"/>
    </location>
</feature>